<accession>A0A6A6QDQ4</accession>
<dbReference type="CDD" id="cd00067">
    <property type="entry name" value="GAL4"/>
    <property type="match status" value="1"/>
</dbReference>
<feature type="region of interest" description="Disordered" evidence="2">
    <location>
        <begin position="30"/>
        <end position="49"/>
    </location>
</feature>
<dbReference type="SUPFAM" id="SSF57701">
    <property type="entry name" value="Zn2/Cys6 DNA-binding domain"/>
    <property type="match status" value="1"/>
</dbReference>
<sequence length="290" mass="31943">MVDSATPELASVRQWLQTVPIAIHSLDEFARSRPASPSTPPTQTIDEDLSASYSNTTDLSYFDLTVSTTLNASPLSSSTSLSGYQSCVASLQPTPCKILQALAFDTEAEDEISAPISHDEVCGSTADGSMVEPEVVRKIGSRSALDNTTNNKIESLKVLLVTSCLHCVLAKLPCSRTLPACTRCIRNGRSCLPQRRRTNTELVRGDPIGNALPIPLYLPDEDAETRASKVALNNELMDSWKDELDKKNWVLPTQGRISGFPRRWWVKRSPRHPGEGIGIVTYQTVRYRRL</sequence>
<organism evidence="4 5">
    <name type="scientific">Lophium mytilinum</name>
    <dbReference type="NCBI Taxonomy" id="390894"/>
    <lineage>
        <taxon>Eukaryota</taxon>
        <taxon>Fungi</taxon>
        <taxon>Dikarya</taxon>
        <taxon>Ascomycota</taxon>
        <taxon>Pezizomycotina</taxon>
        <taxon>Dothideomycetes</taxon>
        <taxon>Pleosporomycetidae</taxon>
        <taxon>Mytilinidiales</taxon>
        <taxon>Mytilinidiaceae</taxon>
        <taxon>Lophium</taxon>
    </lineage>
</organism>
<feature type="non-terminal residue" evidence="4">
    <location>
        <position position="290"/>
    </location>
</feature>
<dbReference type="InterPro" id="IPR001138">
    <property type="entry name" value="Zn2Cys6_DnaBD"/>
</dbReference>
<dbReference type="SMART" id="SM00066">
    <property type="entry name" value="GAL4"/>
    <property type="match status" value="1"/>
</dbReference>
<dbReference type="InterPro" id="IPR036864">
    <property type="entry name" value="Zn2-C6_fun-type_DNA-bd_sf"/>
</dbReference>
<dbReference type="EMBL" id="MU004197">
    <property type="protein sequence ID" value="KAF2490548.1"/>
    <property type="molecule type" value="Genomic_DNA"/>
</dbReference>
<dbReference type="OrthoDB" id="3932796at2759"/>
<reference evidence="4" key="1">
    <citation type="journal article" date="2020" name="Stud. Mycol.">
        <title>101 Dothideomycetes genomes: a test case for predicting lifestyles and emergence of pathogens.</title>
        <authorList>
            <person name="Haridas S."/>
            <person name="Albert R."/>
            <person name="Binder M."/>
            <person name="Bloem J."/>
            <person name="Labutti K."/>
            <person name="Salamov A."/>
            <person name="Andreopoulos B."/>
            <person name="Baker S."/>
            <person name="Barry K."/>
            <person name="Bills G."/>
            <person name="Bluhm B."/>
            <person name="Cannon C."/>
            <person name="Castanera R."/>
            <person name="Culley D."/>
            <person name="Daum C."/>
            <person name="Ezra D."/>
            <person name="Gonzalez J."/>
            <person name="Henrissat B."/>
            <person name="Kuo A."/>
            <person name="Liang C."/>
            <person name="Lipzen A."/>
            <person name="Lutzoni F."/>
            <person name="Magnuson J."/>
            <person name="Mondo S."/>
            <person name="Nolan M."/>
            <person name="Ohm R."/>
            <person name="Pangilinan J."/>
            <person name="Park H.-J."/>
            <person name="Ramirez L."/>
            <person name="Alfaro M."/>
            <person name="Sun H."/>
            <person name="Tritt A."/>
            <person name="Yoshinaga Y."/>
            <person name="Zwiers L.-H."/>
            <person name="Turgeon B."/>
            <person name="Goodwin S."/>
            <person name="Spatafora J."/>
            <person name="Crous P."/>
            <person name="Grigoriev I."/>
        </authorList>
    </citation>
    <scope>NUCLEOTIDE SEQUENCE</scope>
    <source>
        <strain evidence="4">CBS 269.34</strain>
    </source>
</reference>
<evidence type="ECO:0000313" key="5">
    <source>
        <dbReference type="Proteomes" id="UP000799750"/>
    </source>
</evidence>
<evidence type="ECO:0000313" key="4">
    <source>
        <dbReference type="EMBL" id="KAF2490548.1"/>
    </source>
</evidence>
<gene>
    <name evidence="4" type="ORF">BU16DRAFT_531036</name>
</gene>
<keyword evidence="5" id="KW-1185">Reference proteome</keyword>
<dbReference type="Gene3D" id="4.10.240.10">
    <property type="entry name" value="Zn(2)-C6 fungal-type DNA-binding domain"/>
    <property type="match status" value="1"/>
</dbReference>
<evidence type="ECO:0000259" key="3">
    <source>
        <dbReference type="SMART" id="SM00066"/>
    </source>
</evidence>
<keyword evidence="1" id="KW-0539">Nucleus</keyword>
<evidence type="ECO:0000256" key="1">
    <source>
        <dbReference type="ARBA" id="ARBA00023242"/>
    </source>
</evidence>
<dbReference type="AlphaFoldDB" id="A0A6A6QDQ4"/>
<feature type="domain" description="Zn(2)-C6 fungal-type" evidence="3">
    <location>
        <begin position="158"/>
        <end position="202"/>
    </location>
</feature>
<dbReference type="GO" id="GO:0008270">
    <property type="term" value="F:zinc ion binding"/>
    <property type="evidence" value="ECO:0007669"/>
    <property type="project" value="InterPro"/>
</dbReference>
<dbReference type="Proteomes" id="UP000799750">
    <property type="component" value="Unassembled WGS sequence"/>
</dbReference>
<evidence type="ECO:0000256" key="2">
    <source>
        <dbReference type="SAM" id="MobiDB-lite"/>
    </source>
</evidence>
<dbReference type="GO" id="GO:0000981">
    <property type="term" value="F:DNA-binding transcription factor activity, RNA polymerase II-specific"/>
    <property type="evidence" value="ECO:0007669"/>
    <property type="project" value="InterPro"/>
</dbReference>
<protein>
    <recommendedName>
        <fullName evidence="3">Zn(2)-C6 fungal-type domain-containing protein</fullName>
    </recommendedName>
</protein>
<proteinExistence type="predicted"/>
<name>A0A6A6QDQ4_9PEZI</name>